<accession>A0A1X2HGM3</accession>
<evidence type="ECO:0000256" key="6">
    <source>
        <dbReference type="PROSITE-ProRule" id="PRU10007"/>
    </source>
</evidence>
<evidence type="ECO:0000256" key="5">
    <source>
        <dbReference type="PIRSR" id="PIRSR036492-1"/>
    </source>
</evidence>
<dbReference type="Proteomes" id="UP000242180">
    <property type="component" value="Unassembled WGS sequence"/>
</dbReference>
<dbReference type="GO" id="GO:0005737">
    <property type="term" value="C:cytoplasm"/>
    <property type="evidence" value="ECO:0007669"/>
    <property type="project" value="TreeGrafter"/>
</dbReference>
<dbReference type="Gene3D" id="3.40.605.10">
    <property type="entry name" value="Aldehyde Dehydrogenase, Chain A, domain 1"/>
    <property type="match status" value="1"/>
</dbReference>
<evidence type="ECO:0000313" key="9">
    <source>
        <dbReference type="EMBL" id="ORY98068.1"/>
    </source>
</evidence>
<dbReference type="Pfam" id="PF00171">
    <property type="entry name" value="Aldedh"/>
    <property type="match status" value="1"/>
</dbReference>
<dbReference type="GO" id="GO:0004029">
    <property type="term" value="F:aldehyde dehydrogenase (NAD+) activity"/>
    <property type="evidence" value="ECO:0007669"/>
    <property type="project" value="TreeGrafter"/>
</dbReference>
<dbReference type="InParanoid" id="A0A1X2HGM3"/>
<dbReference type="PANTHER" id="PTHR43570">
    <property type="entry name" value="ALDEHYDE DEHYDROGENASE"/>
    <property type="match status" value="1"/>
</dbReference>
<keyword evidence="3" id="KW-0520">NAD</keyword>
<dbReference type="Gene3D" id="3.40.309.10">
    <property type="entry name" value="Aldehyde Dehydrogenase, Chain A, domain 2"/>
    <property type="match status" value="1"/>
</dbReference>
<dbReference type="PIRSF" id="PIRSF036492">
    <property type="entry name" value="ALDH"/>
    <property type="match status" value="1"/>
</dbReference>
<keyword evidence="10" id="KW-1185">Reference proteome</keyword>
<dbReference type="OrthoDB" id="440325at2759"/>
<sequence>MATVRFKADVSDTLEYTPLDTIEDSVSVVRGFFTTGKPRDMYWRKFQLNRLYCMVKDHEESFYEALARDMGKPRTEAMMGDISPILEECLFFMDNIDRLVKDEKVVARSTANRADTCVVRKDPLGVVCILGCWNYPVQLALVPLAGAIAAGNSVILKLSEVARHTANLITQLFPKYMDTSCYRIVNGGVEETTHLLTFPFDHIFYTGSGTVGKIVMEAAAKHLTPVTLELGGKSPAVVTADANMQTVANRIAFGKFFNTGQTCIAVDYLLLPRTHVDPFVQALRKTLKNFFGPDPRASKDYGRIVTTRHFDRLVKLIDERHTGSVAIGGEHDREDRYIAPTVITDVKYNDPVLMGEEIFGPILPVIAYDNLEDAIAMIKRNPPPLSMYVFANKKKDQRKVIDVTASGGVCVNDTLMHFAEFALPFGGVGSSGMGKYHGETTFNIFTHERAVLYKKQRLEFLMRSRYPPYTPKTHALLRTMLMSSPFRVTLIRYKKELKHGFLLFLLFVFLYIRKRL</sequence>
<evidence type="ECO:0000256" key="3">
    <source>
        <dbReference type="ARBA" id="ARBA00023027"/>
    </source>
</evidence>
<feature type="active site" evidence="5">
    <location>
        <position position="263"/>
    </location>
</feature>
<evidence type="ECO:0000256" key="4">
    <source>
        <dbReference type="PIRNR" id="PIRNR036492"/>
    </source>
</evidence>
<dbReference type="InterPro" id="IPR016160">
    <property type="entry name" value="Ald_DH_CS_CYS"/>
</dbReference>
<feature type="domain" description="Aldehyde dehydrogenase" evidence="8">
    <location>
        <begin position="43"/>
        <end position="450"/>
    </location>
</feature>
<protein>
    <recommendedName>
        <fullName evidence="4">Aldehyde dehydrogenase</fullName>
    </recommendedName>
</protein>
<dbReference type="PANTHER" id="PTHR43570:SF16">
    <property type="entry name" value="ALDEHYDE DEHYDROGENASE TYPE III, ISOFORM Q"/>
    <property type="match status" value="1"/>
</dbReference>
<evidence type="ECO:0000256" key="7">
    <source>
        <dbReference type="RuleBase" id="RU003345"/>
    </source>
</evidence>
<dbReference type="OMA" id="RWAMRSH"/>
<dbReference type="PROSITE" id="PS00070">
    <property type="entry name" value="ALDEHYDE_DEHYDR_CYS"/>
    <property type="match status" value="1"/>
</dbReference>
<comment type="similarity">
    <text evidence="1 4 7">Belongs to the aldehyde dehydrogenase family.</text>
</comment>
<dbReference type="CDD" id="cd07087">
    <property type="entry name" value="ALDH_F3-13-14_CALDH-like"/>
    <property type="match status" value="1"/>
</dbReference>
<organism evidence="9 10">
    <name type="scientific">Syncephalastrum racemosum</name>
    <name type="common">Filamentous fungus</name>
    <dbReference type="NCBI Taxonomy" id="13706"/>
    <lineage>
        <taxon>Eukaryota</taxon>
        <taxon>Fungi</taxon>
        <taxon>Fungi incertae sedis</taxon>
        <taxon>Mucoromycota</taxon>
        <taxon>Mucoromycotina</taxon>
        <taxon>Mucoromycetes</taxon>
        <taxon>Mucorales</taxon>
        <taxon>Syncephalastraceae</taxon>
        <taxon>Syncephalastrum</taxon>
    </lineage>
</organism>
<dbReference type="STRING" id="13706.A0A1X2HGM3"/>
<dbReference type="InterPro" id="IPR016163">
    <property type="entry name" value="Ald_DH_C"/>
</dbReference>
<dbReference type="InterPro" id="IPR015590">
    <property type="entry name" value="Aldehyde_DH_dom"/>
</dbReference>
<dbReference type="InterPro" id="IPR029510">
    <property type="entry name" value="Ald_DH_CS_GLU"/>
</dbReference>
<gene>
    <name evidence="9" type="ORF">BCR43DRAFT_490813</name>
</gene>
<dbReference type="GO" id="GO:0006081">
    <property type="term" value="P:aldehyde metabolic process"/>
    <property type="evidence" value="ECO:0007669"/>
    <property type="project" value="InterPro"/>
</dbReference>
<evidence type="ECO:0000259" key="8">
    <source>
        <dbReference type="Pfam" id="PF00171"/>
    </source>
</evidence>
<evidence type="ECO:0000313" key="10">
    <source>
        <dbReference type="Proteomes" id="UP000242180"/>
    </source>
</evidence>
<dbReference type="PROSITE" id="PS00687">
    <property type="entry name" value="ALDEHYDE_DEHYDR_GLU"/>
    <property type="match status" value="1"/>
</dbReference>
<proteinExistence type="inferred from homology"/>
<dbReference type="FunFam" id="3.40.309.10:FF:000003">
    <property type="entry name" value="Aldehyde dehydrogenase"/>
    <property type="match status" value="1"/>
</dbReference>
<name>A0A1X2HGM3_SYNRA</name>
<dbReference type="SUPFAM" id="SSF53720">
    <property type="entry name" value="ALDH-like"/>
    <property type="match status" value="1"/>
</dbReference>
<keyword evidence="2 4" id="KW-0560">Oxidoreductase</keyword>
<dbReference type="FunFam" id="3.40.605.10:FF:000004">
    <property type="entry name" value="Aldehyde dehydrogenase"/>
    <property type="match status" value="1"/>
</dbReference>
<feature type="active site" evidence="5 6">
    <location>
        <position position="229"/>
    </location>
</feature>
<dbReference type="AlphaFoldDB" id="A0A1X2HGM3"/>
<evidence type="ECO:0000256" key="2">
    <source>
        <dbReference type="ARBA" id="ARBA00023002"/>
    </source>
</evidence>
<dbReference type="InterPro" id="IPR012394">
    <property type="entry name" value="Aldehyde_DH_NAD(P)"/>
</dbReference>
<reference evidence="9 10" key="1">
    <citation type="submission" date="2016-07" db="EMBL/GenBank/DDBJ databases">
        <title>Pervasive Adenine N6-methylation of Active Genes in Fungi.</title>
        <authorList>
            <consortium name="DOE Joint Genome Institute"/>
            <person name="Mondo S.J."/>
            <person name="Dannebaum R.O."/>
            <person name="Kuo R.C."/>
            <person name="Labutti K."/>
            <person name="Haridas S."/>
            <person name="Kuo A."/>
            <person name="Salamov A."/>
            <person name="Ahrendt S.R."/>
            <person name="Lipzen A."/>
            <person name="Sullivan W."/>
            <person name="Andreopoulos W.B."/>
            <person name="Clum A."/>
            <person name="Lindquist E."/>
            <person name="Daum C."/>
            <person name="Ramamoorthy G.K."/>
            <person name="Gryganskyi A."/>
            <person name="Culley D."/>
            <person name="Magnuson J.K."/>
            <person name="James T.Y."/>
            <person name="O'Malley M.A."/>
            <person name="Stajich J.E."/>
            <person name="Spatafora J.W."/>
            <person name="Visel A."/>
            <person name="Grigoriev I.V."/>
        </authorList>
    </citation>
    <scope>NUCLEOTIDE SEQUENCE [LARGE SCALE GENOMIC DNA]</scope>
    <source>
        <strain evidence="9 10">NRRL 2496</strain>
    </source>
</reference>
<dbReference type="EMBL" id="MCGN01000004">
    <property type="protein sequence ID" value="ORY98068.1"/>
    <property type="molecule type" value="Genomic_DNA"/>
</dbReference>
<comment type="caution">
    <text evidence="9">The sequence shown here is derived from an EMBL/GenBank/DDBJ whole genome shotgun (WGS) entry which is preliminary data.</text>
</comment>
<dbReference type="InterPro" id="IPR016161">
    <property type="entry name" value="Ald_DH/histidinol_DH"/>
</dbReference>
<dbReference type="InterPro" id="IPR016162">
    <property type="entry name" value="Ald_DH_N"/>
</dbReference>
<evidence type="ECO:0000256" key="1">
    <source>
        <dbReference type="ARBA" id="ARBA00009986"/>
    </source>
</evidence>